<evidence type="ECO:0000313" key="7">
    <source>
        <dbReference type="Proteomes" id="UP000749559"/>
    </source>
</evidence>
<dbReference type="PANTHER" id="PTHR24034:SF89">
    <property type="entry name" value="COMPLEMENT COMPONENT C1Q RECEPTOR"/>
    <property type="match status" value="1"/>
</dbReference>
<accession>A0A8J1UIX3</accession>
<comment type="caution">
    <text evidence="6">The sequence shown here is derived from an EMBL/GenBank/DDBJ whole genome shotgun (WGS) entry which is preliminary data.</text>
</comment>
<evidence type="ECO:0000256" key="5">
    <source>
        <dbReference type="PROSITE-ProRule" id="PRU00076"/>
    </source>
</evidence>
<dbReference type="InterPro" id="IPR000152">
    <property type="entry name" value="EGF-type_Asp/Asn_hydroxyl_site"/>
</dbReference>
<feature type="non-terminal residue" evidence="6">
    <location>
        <position position="1"/>
    </location>
</feature>
<dbReference type="InterPro" id="IPR049883">
    <property type="entry name" value="NOTCH1_EGF-like"/>
</dbReference>
<dbReference type="InterPro" id="IPR000742">
    <property type="entry name" value="EGF"/>
</dbReference>
<keyword evidence="7" id="KW-1185">Reference proteome</keyword>
<keyword evidence="4" id="KW-1015">Disulfide bond</keyword>
<gene>
    <name evidence="6" type="ORF">OFUS_LOCUS14520</name>
</gene>
<dbReference type="SMART" id="SM00181">
    <property type="entry name" value="EGF"/>
    <property type="match status" value="3"/>
</dbReference>
<dbReference type="SUPFAM" id="SSF57184">
    <property type="entry name" value="Growth factor receptor domain"/>
    <property type="match status" value="1"/>
</dbReference>
<comment type="caution">
    <text evidence="5">Lacks conserved residue(s) required for the propagation of feature annotation.</text>
</comment>
<dbReference type="Gene3D" id="2.10.25.10">
    <property type="entry name" value="Laminin"/>
    <property type="match status" value="2"/>
</dbReference>
<organism evidence="6 7">
    <name type="scientific">Owenia fusiformis</name>
    <name type="common">Polychaete worm</name>
    <dbReference type="NCBI Taxonomy" id="6347"/>
    <lineage>
        <taxon>Eukaryota</taxon>
        <taxon>Metazoa</taxon>
        <taxon>Spiralia</taxon>
        <taxon>Lophotrochozoa</taxon>
        <taxon>Annelida</taxon>
        <taxon>Polychaeta</taxon>
        <taxon>Sedentaria</taxon>
        <taxon>Canalipalpata</taxon>
        <taxon>Sabellida</taxon>
        <taxon>Oweniida</taxon>
        <taxon>Oweniidae</taxon>
        <taxon>Owenia</taxon>
    </lineage>
</organism>
<dbReference type="SMART" id="SM00179">
    <property type="entry name" value="EGF_CA"/>
    <property type="match status" value="2"/>
</dbReference>
<dbReference type="InterPro" id="IPR001881">
    <property type="entry name" value="EGF-like_Ca-bd_dom"/>
</dbReference>
<dbReference type="PROSITE" id="PS01186">
    <property type="entry name" value="EGF_2"/>
    <property type="match status" value="1"/>
</dbReference>
<dbReference type="AlphaFoldDB" id="A0A8J1UIX3"/>
<dbReference type="PANTHER" id="PTHR24034">
    <property type="entry name" value="EGF-LIKE DOMAIN-CONTAINING PROTEIN"/>
    <property type="match status" value="1"/>
</dbReference>
<evidence type="ECO:0000256" key="3">
    <source>
        <dbReference type="ARBA" id="ARBA00022737"/>
    </source>
</evidence>
<evidence type="ECO:0000256" key="4">
    <source>
        <dbReference type="ARBA" id="ARBA00023157"/>
    </source>
</evidence>
<keyword evidence="2" id="KW-0732">Signal</keyword>
<sequence length="114" mass="12415">HECINTRGSFYCVCNPGYVLTGDTECIDIDECSDGTSGCQQKCSNTFGSFTCSCEEGFTTSLDDAKLCEIVQGSLQPCTDIGLNCEYGCRSSISTPECFCQRGFTFENQERCIG</sequence>
<keyword evidence="1 5" id="KW-0245">EGF-like domain</keyword>
<keyword evidence="3" id="KW-0677">Repeat</keyword>
<dbReference type="OrthoDB" id="6153549at2759"/>
<evidence type="ECO:0000256" key="1">
    <source>
        <dbReference type="ARBA" id="ARBA00022536"/>
    </source>
</evidence>
<dbReference type="InterPro" id="IPR009030">
    <property type="entry name" value="Growth_fac_rcpt_cys_sf"/>
</dbReference>
<dbReference type="PROSITE" id="PS01187">
    <property type="entry name" value="EGF_CA"/>
    <property type="match status" value="1"/>
</dbReference>
<dbReference type="PROSITE" id="PS50026">
    <property type="entry name" value="EGF_3"/>
    <property type="match status" value="1"/>
</dbReference>
<name>A0A8J1UIX3_OWEFU</name>
<dbReference type="InterPro" id="IPR050751">
    <property type="entry name" value="ECM_structural_protein"/>
</dbReference>
<protein>
    <submittedName>
        <fullName evidence="6">Uncharacterized protein</fullName>
    </submittedName>
</protein>
<dbReference type="InterPro" id="IPR018097">
    <property type="entry name" value="EGF_Ca-bd_CS"/>
</dbReference>
<evidence type="ECO:0000313" key="6">
    <source>
        <dbReference type="EMBL" id="CAH1789106.1"/>
    </source>
</evidence>
<feature type="non-terminal residue" evidence="6">
    <location>
        <position position="114"/>
    </location>
</feature>
<dbReference type="FunFam" id="2.10.25.10:FF:000038">
    <property type="entry name" value="Fibrillin 2"/>
    <property type="match status" value="1"/>
</dbReference>
<proteinExistence type="predicted"/>
<dbReference type="GO" id="GO:0005509">
    <property type="term" value="F:calcium ion binding"/>
    <property type="evidence" value="ECO:0007669"/>
    <property type="project" value="InterPro"/>
</dbReference>
<dbReference type="Pfam" id="PF07645">
    <property type="entry name" value="EGF_CA"/>
    <property type="match status" value="2"/>
</dbReference>
<dbReference type="PROSITE" id="PS00010">
    <property type="entry name" value="ASX_HYDROXYL"/>
    <property type="match status" value="1"/>
</dbReference>
<evidence type="ECO:0000256" key="2">
    <source>
        <dbReference type="ARBA" id="ARBA00022729"/>
    </source>
</evidence>
<reference evidence="6" key="1">
    <citation type="submission" date="2022-03" db="EMBL/GenBank/DDBJ databases">
        <authorList>
            <person name="Martin C."/>
        </authorList>
    </citation>
    <scope>NUCLEOTIDE SEQUENCE</scope>
</reference>
<dbReference type="EMBL" id="CAIIXF020000007">
    <property type="protein sequence ID" value="CAH1789106.1"/>
    <property type="molecule type" value="Genomic_DNA"/>
</dbReference>
<dbReference type="Proteomes" id="UP000749559">
    <property type="component" value="Unassembled WGS sequence"/>
</dbReference>